<dbReference type="EMBL" id="BFAD01000003">
    <property type="protein sequence ID" value="GBE80319.1"/>
    <property type="molecule type" value="Genomic_DNA"/>
</dbReference>
<sequence>MSTFSSLSSISAASPPPSLYSRLPGGKQAQARGSRVESASRARHARTTSSRGSSEGWQSPKSSSSSLWFAHALPRYDARFEGSDSNHGETRDVLESKSVTKVRAFAPCNEAARLFRGSGKLQAAGTQAHQVHHASSGWLPPRASPSLPRDGAISVNTTAPSSSRHLYTNTLPASPHRHRAPRRTFGNSQYAYLPPSASIASFAVSEPSPASFEPSTPSPSPRVQRSRPQRSPSTPPRTFLLSRGFAPTCGRPTLAMSMQIHAPSPVLSSSRVFSPAPPANRGRSPSRPSSSRPTSPQVLPTQLPGLRPPMPRPPSRSERLLRDTLRRAEEHDRMLSPPLPPLSPGLYPAGPLGVGARSHPSTPRSQRHRRSTSSSDSFDYPAERAEEVDTDDGDARDYLWRTASASSESSCNHAQHAQAQYAHQLHGRALVRNRSMTSADSPKNAHAIKTRAQPQIQQSPVSKRASLDAERPHSHQHQHQYAMTPHEAVLRSRLEGVLRGAKEQERRTQSVERRDGGSGSGSGSGNSMASSRNLSAEGDLFFGAVEDSSVASLGSADAKYPKNRTGFSPRSPRVGGALPQPSVSPSSTSGSPRTPPDSPPFDAHTAAALCRAMDGYVSFANIEGLGVPGGEEEDEESVKEHGRWWGWLTIPKRRERSDSASSFASG</sequence>
<accession>A0A401GDR7</accession>
<dbReference type="OrthoDB" id="3067719at2759"/>
<feature type="region of interest" description="Disordered" evidence="1">
    <location>
        <begin position="435"/>
        <end position="485"/>
    </location>
</feature>
<feature type="compositionally biased region" description="Low complexity" evidence="1">
    <location>
        <begin position="579"/>
        <end position="592"/>
    </location>
</feature>
<dbReference type="GeneID" id="38777236"/>
<gene>
    <name evidence="2" type="ORF">SCP_0300340</name>
</gene>
<organism evidence="2 3">
    <name type="scientific">Sparassis crispa</name>
    <dbReference type="NCBI Taxonomy" id="139825"/>
    <lineage>
        <taxon>Eukaryota</taxon>
        <taxon>Fungi</taxon>
        <taxon>Dikarya</taxon>
        <taxon>Basidiomycota</taxon>
        <taxon>Agaricomycotina</taxon>
        <taxon>Agaricomycetes</taxon>
        <taxon>Polyporales</taxon>
        <taxon>Sparassidaceae</taxon>
        <taxon>Sparassis</taxon>
    </lineage>
</organism>
<evidence type="ECO:0000313" key="2">
    <source>
        <dbReference type="EMBL" id="GBE80319.1"/>
    </source>
</evidence>
<feature type="region of interest" description="Disordered" evidence="1">
    <location>
        <begin position="499"/>
        <end position="532"/>
    </location>
</feature>
<protein>
    <submittedName>
        <fullName evidence="2">Uncharacterized protein</fullName>
    </submittedName>
</protein>
<feature type="compositionally biased region" description="Basic and acidic residues" evidence="1">
    <location>
        <begin position="381"/>
        <end position="393"/>
    </location>
</feature>
<name>A0A401GDR7_9APHY</name>
<dbReference type="STRING" id="139825.A0A401GDR7"/>
<dbReference type="InParanoid" id="A0A401GDR7"/>
<dbReference type="AlphaFoldDB" id="A0A401GDR7"/>
<feature type="region of interest" description="Disordered" evidence="1">
    <location>
        <begin position="1"/>
        <end position="66"/>
    </location>
</feature>
<keyword evidence="3" id="KW-1185">Reference proteome</keyword>
<feature type="region of interest" description="Disordered" evidence="1">
    <location>
        <begin position="553"/>
        <end position="603"/>
    </location>
</feature>
<feature type="compositionally biased region" description="Basic and acidic residues" evidence="1">
    <location>
        <begin position="315"/>
        <end position="334"/>
    </location>
</feature>
<proteinExistence type="predicted"/>
<dbReference type="Proteomes" id="UP000287166">
    <property type="component" value="Unassembled WGS sequence"/>
</dbReference>
<evidence type="ECO:0000256" key="1">
    <source>
        <dbReference type="SAM" id="MobiDB-lite"/>
    </source>
</evidence>
<feature type="compositionally biased region" description="Polar residues" evidence="1">
    <location>
        <begin position="452"/>
        <end position="461"/>
    </location>
</feature>
<feature type="compositionally biased region" description="Polar residues" evidence="1">
    <location>
        <begin position="156"/>
        <end position="171"/>
    </location>
</feature>
<feature type="compositionally biased region" description="Low complexity" evidence="1">
    <location>
        <begin position="229"/>
        <end position="238"/>
    </location>
</feature>
<feature type="region of interest" description="Disordered" evidence="1">
    <location>
        <begin position="156"/>
        <end position="182"/>
    </location>
</feature>
<evidence type="ECO:0000313" key="3">
    <source>
        <dbReference type="Proteomes" id="UP000287166"/>
    </source>
</evidence>
<feature type="compositionally biased region" description="Low complexity" evidence="1">
    <location>
        <begin position="47"/>
        <end position="66"/>
    </location>
</feature>
<feature type="compositionally biased region" description="Low complexity" evidence="1">
    <location>
        <begin position="344"/>
        <end position="364"/>
    </location>
</feature>
<feature type="compositionally biased region" description="Basic and acidic residues" evidence="1">
    <location>
        <begin position="499"/>
        <end position="516"/>
    </location>
</feature>
<comment type="caution">
    <text evidence="2">The sequence shown here is derived from an EMBL/GenBank/DDBJ whole genome shotgun (WGS) entry which is preliminary data.</text>
</comment>
<dbReference type="RefSeq" id="XP_027611232.1">
    <property type="nucleotide sequence ID" value="XM_027755431.1"/>
</dbReference>
<feature type="compositionally biased region" description="Low complexity" evidence="1">
    <location>
        <begin position="1"/>
        <end position="24"/>
    </location>
</feature>
<feature type="region of interest" description="Disordered" evidence="1">
    <location>
        <begin position="267"/>
        <end position="393"/>
    </location>
</feature>
<reference evidence="2 3" key="1">
    <citation type="journal article" date="2018" name="Sci. Rep.">
        <title>Genome sequence of the cauliflower mushroom Sparassis crispa (Hanabiratake) and its association with beneficial usage.</title>
        <authorList>
            <person name="Kiyama R."/>
            <person name="Furutani Y."/>
            <person name="Kawaguchi K."/>
            <person name="Nakanishi T."/>
        </authorList>
    </citation>
    <scope>NUCLEOTIDE SEQUENCE [LARGE SCALE GENOMIC DNA]</scope>
</reference>
<feature type="compositionally biased region" description="Low complexity" evidence="1">
    <location>
        <begin position="279"/>
        <end position="296"/>
    </location>
</feature>
<feature type="region of interest" description="Disordered" evidence="1">
    <location>
        <begin position="206"/>
        <end position="246"/>
    </location>
</feature>